<name>A0AA88UCQ9_9ASTE</name>
<feature type="region of interest" description="Disordered" evidence="2">
    <location>
        <begin position="148"/>
        <end position="179"/>
    </location>
</feature>
<dbReference type="SUPFAM" id="SSF103473">
    <property type="entry name" value="MFS general substrate transporter"/>
    <property type="match status" value="1"/>
</dbReference>
<comment type="similarity">
    <text evidence="1">Belongs to the major facilitator superfamily. Phosphate:H(+) symporter (TC 2.A.1.9) family.</text>
</comment>
<dbReference type="InterPro" id="IPR036259">
    <property type="entry name" value="MFS_trans_sf"/>
</dbReference>
<keyword evidence="5" id="KW-1185">Reference proteome</keyword>
<dbReference type="Gene3D" id="1.20.1250.20">
    <property type="entry name" value="MFS general substrate transporter like domains"/>
    <property type="match status" value="1"/>
</dbReference>
<evidence type="ECO:0000313" key="5">
    <source>
        <dbReference type="Proteomes" id="UP001187471"/>
    </source>
</evidence>
<keyword evidence="3" id="KW-0812">Transmembrane</keyword>
<gene>
    <name evidence="4" type="ORF">RJ640_013562</name>
</gene>
<dbReference type="PANTHER" id="PTHR11654">
    <property type="entry name" value="OLIGOPEPTIDE TRANSPORTER-RELATED"/>
    <property type="match status" value="1"/>
</dbReference>
<dbReference type="EMBL" id="JAVXUO010001741">
    <property type="protein sequence ID" value="KAK2979545.1"/>
    <property type="molecule type" value="Genomic_DNA"/>
</dbReference>
<evidence type="ECO:0000256" key="3">
    <source>
        <dbReference type="SAM" id="Phobius"/>
    </source>
</evidence>
<feature type="transmembrane region" description="Helical" evidence="3">
    <location>
        <begin position="58"/>
        <end position="77"/>
    </location>
</feature>
<organism evidence="4 5">
    <name type="scientific">Escallonia rubra</name>
    <dbReference type="NCBI Taxonomy" id="112253"/>
    <lineage>
        <taxon>Eukaryota</taxon>
        <taxon>Viridiplantae</taxon>
        <taxon>Streptophyta</taxon>
        <taxon>Embryophyta</taxon>
        <taxon>Tracheophyta</taxon>
        <taxon>Spermatophyta</taxon>
        <taxon>Magnoliopsida</taxon>
        <taxon>eudicotyledons</taxon>
        <taxon>Gunneridae</taxon>
        <taxon>Pentapetalae</taxon>
        <taxon>asterids</taxon>
        <taxon>campanulids</taxon>
        <taxon>Escalloniales</taxon>
        <taxon>Escalloniaceae</taxon>
        <taxon>Escallonia</taxon>
    </lineage>
</organism>
<dbReference type="Proteomes" id="UP001187471">
    <property type="component" value="Unassembled WGS sequence"/>
</dbReference>
<evidence type="ECO:0000256" key="2">
    <source>
        <dbReference type="SAM" id="MobiDB-lite"/>
    </source>
</evidence>
<keyword evidence="3" id="KW-1133">Transmembrane helix</keyword>
<feature type="transmembrane region" description="Helical" evidence="3">
    <location>
        <begin position="27"/>
        <end position="46"/>
    </location>
</feature>
<feature type="compositionally biased region" description="Basic and acidic residues" evidence="2">
    <location>
        <begin position="166"/>
        <end position="179"/>
    </location>
</feature>
<evidence type="ECO:0000256" key="1">
    <source>
        <dbReference type="ARBA" id="ARBA00044504"/>
    </source>
</evidence>
<accession>A0AA88UCQ9</accession>
<sequence length="179" mass="19654">MMLKEALLNPTQKGGFRTLPFIIVNEAFEKVASFGLMPNMIIYLMSEYHLDMATGSNVLFLWSAATNFLPVLGAFLADSLLGRFKLIGFGSIVSLLLLNVEVKIDEEDLAIILFSSLPSAYETLRTTLLFGKDMLTVDEVTTTLLETDSLKDSGGGSHPDGLVARADPKSDSRCNKNWQ</sequence>
<comment type="caution">
    <text evidence="4">The sequence shown here is derived from an EMBL/GenBank/DDBJ whole genome shotgun (WGS) entry which is preliminary data.</text>
</comment>
<protein>
    <submittedName>
        <fullName evidence="4">Uncharacterized protein</fullName>
    </submittedName>
</protein>
<dbReference type="AlphaFoldDB" id="A0AA88UCQ9"/>
<proteinExistence type="inferred from homology"/>
<evidence type="ECO:0000313" key="4">
    <source>
        <dbReference type="EMBL" id="KAK2979545.1"/>
    </source>
</evidence>
<keyword evidence="3" id="KW-0472">Membrane</keyword>
<dbReference type="Pfam" id="PF14223">
    <property type="entry name" value="Retrotran_gag_2"/>
    <property type="match status" value="1"/>
</dbReference>
<reference evidence="4" key="1">
    <citation type="submission" date="2022-12" db="EMBL/GenBank/DDBJ databases">
        <title>Draft genome assemblies for two species of Escallonia (Escalloniales).</title>
        <authorList>
            <person name="Chanderbali A."/>
            <person name="Dervinis C."/>
            <person name="Anghel I."/>
            <person name="Soltis D."/>
            <person name="Soltis P."/>
            <person name="Zapata F."/>
        </authorList>
    </citation>
    <scope>NUCLEOTIDE SEQUENCE</scope>
    <source>
        <strain evidence="4">UCBG92.1500</strain>
        <tissue evidence="4">Leaf</tissue>
    </source>
</reference>